<dbReference type="GO" id="GO:0022857">
    <property type="term" value="F:transmembrane transporter activity"/>
    <property type="evidence" value="ECO:0007669"/>
    <property type="project" value="TreeGrafter"/>
</dbReference>
<organism evidence="6">
    <name type="scientific">marine sediment metagenome</name>
    <dbReference type="NCBI Taxonomy" id="412755"/>
    <lineage>
        <taxon>unclassified sequences</taxon>
        <taxon>metagenomes</taxon>
        <taxon>ecological metagenomes</taxon>
    </lineage>
</organism>
<dbReference type="PROSITE" id="PS50893">
    <property type="entry name" value="ABC_TRANSPORTER_2"/>
    <property type="match status" value="1"/>
</dbReference>
<evidence type="ECO:0000256" key="2">
    <source>
        <dbReference type="ARBA" id="ARBA00022448"/>
    </source>
</evidence>
<keyword evidence="3" id="KW-0547">Nucleotide-binding</keyword>
<dbReference type="PROSITE" id="PS00211">
    <property type="entry name" value="ABC_TRANSPORTER_1"/>
    <property type="match status" value="1"/>
</dbReference>
<evidence type="ECO:0000256" key="3">
    <source>
        <dbReference type="ARBA" id="ARBA00022741"/>
    </source>
</evidence>
<gene>
    <name evidence="6" type="ORF">LCGC14_2190590</name>
</gene>
<dbReference type="PANTHER" id="PTHR24220:SF689">
    <property type="entry name" value="LIPOPROTEIN-RELEASING SYSTEM ATP-BINDING PROTEIN LOLD"/>
    <property type="match status" value="1"/>
</dbReference>
<dbReference type="InterPro" id="IPR015854">
    <property type="entry name" value="ABC_transpr_LolD-like"/>
</dbReference>
<protein>
    <recommendedName>
        <fullName evidence="5">ABC transporter domain-containing protein</fullName>
    </recommendedName>
</protein>
<dbReference type="FunFam" id="3.40.50.300:FF:000032">
    <property type="entry name" value="Export ABC transporter ATP-binding protein"/>
    <property type="match status" value="1"/>
</dbReference>
<dbReference type="AlphaFoldDB" id="A0A0F9DJV5"/>
<dbReference type="PANTHER" id="PTHR24220">
    <property type="entry name" value="IMPORT ATP-BINDING PROTEIN"/>
    <property type="match status" value="1"/>
</dbReference>
<feature type="domain" description="ABC transporter" evidence="5">
    <location>
        <begin position="6"/>
        <end position="234"/>
    </location>
</feature>
<evidence type="ECO:0000256" key="1">
    <source>
        <dbReference type="ARBA" id="ARBA00005417"/>
    </source>
</evidence>
<dbReference type="SMART" id="SM00382">
    <property type="entry name" value="AAA"/>
    <property type="match status" value="1"/>
</dbReference>
<sequence length="234" mass="25141">MRSKMLELIHVAKDYPSPGRAGSFTVLKDITLKVSGGESLAVVGPSGSGKSTLLNIIGALDRPSRGKVLLDGDDLGKLGDSALAKLRSGRIGFVFQLHHLLPQCTVLENVLLPTIAAGNSKLRKQSRTRAAELLERVGLTGLENHRPGELSGGQRQRAAVVRALINKPELLLADEPTGSLDADSAQDISDLLVELNRSEQVTLIVVTHWAKLAEKMEKVLYLADGCLRERTNSA</sequence>
<proteinExistence type="inferred from homology"/>
<comment type="similarity">
    <text evidence="1">Belongs to the ABC transporter superfamily.</text>
</comment>
<dbReference type="CDD" id="cd03255">
    <property type="entry name" value="ABC_MJ0796_LolCDE_FtsE"/>
    <property type="match status" value="1"/>
</dbReference>
<name>A0A0F9DJV5_9ZZZZ</name>
<dbReference type="GO" id="GO:0016887">
    <property type="term" value="F:ATP hydrolysis activity"/>
    <property type="evidence" value="ECO:0007669"/>
    <property type="project" value="InterPro"/>
</dbReference>
<dbReference type="GO" id="GO:0005886">
    <property type="term" value="C:plasma membrane"/>
    <property type="evidence" value="ECO:0007669"/>
    <property type="project" value="TreeGrafter"/>
</dbReference>
<dbReference type="InterPro" id="IPR027417">
    <property type="entry name" value="P-loop_NTPase"/>
</dbReference>
<accession>A0A0F9DJV5</accession>
<keyword evidence="4" id="KW-0067">ATP-binding</keyword>
<reference evidence="6" key="1">
    <citation type="journal article" date="2015" name="Nature">
        <title>Complex archaea that bridge the gap between prokaryotes and eukaryotes.</title>
        <authorList>
            <person name="Spang A."/>
            <person name="Saw J.H."/>
            <person name="Jorgensen S.L."/>
            <person name="Zaremba-Niedzwiedzka K."/>
            <person name="Martijn J."/>
            <person name="Lind A.E."/>
            <person name="van Eijk R."/>
            <person name="Schleper C."/>
            <person name="Guy L."/>
            <person name="Ettema T.J."/>
        </authorList>
    </citation>
    <scope>NUCLEOTIDE SEQUENCE</scope>
</reference>
<dbReference type="SUPFAM" id="SSF52540">
    <property type="entry name" value="P-loop containing nucleoside triphosphate hydrolases"/>
    <property type="match status" value="1"/>
</dbReference>
<keyword evidence="2" id="KW-0813">Transport</keyword>
<dbReference type="InterPro" id="IPR003593">
    <property type="entry name" value="AAA+_ATPase"/>
</dbReference>
<evidence type="ECO:0000313" key="6">
    <source>
        <dbReference type="EMBL" id="KKL61904.1"/>
    </source>
</evidence>
<evidence type="ECO:0000259" key="5">
    <source>
        <dbReference type="PROSITE" id="PS50893"/>
    </source>
</evidence>
<evidence type="ECO:0000256" key="4">
    <source>
        <dbReference type="ARBA" id="ARBA00022840"/>
    </source>
</evidence>
<comment type="caution">
    <text evidence="6">The sequence shown here is derived from an EMBL/GenBank/DDBJ whole genome shotgun (WGS) entry which is preliminary data.</text>
</comment>
<dbReference type="GO" id="GO:0098796">
    <property type="term" value="C:membrane protein complex"/>
    <property type="evidence" value="ECO:0007669"/>
    <property type="project" value="UniProtKB-ARBA"/>
</dbReference>
<dbReference type="Gene3D" id="3.40.50.300">
    <property type="entry name" value="P-loop containing nucleotide triphosphate hydrolases"/>
    <property type="match status" value="1"/>
</dbReference>
<dbReference type="InterPro" id="IPR017911">
    <property type="entry name" value="MacB-like_ATP-bd"/>
</dbReference>
<dbReference type="Pfam" id="PF00005">
    <property type="entry name" value="ABC_tran"/>
    <property type="match status" value="1"/>
</dbReference>
<dbReference type="InterPro" id="IPR003439">
    <property type="entry name" value="ABC_transporter-like_ATP-bd"/>
</dbReference>
<dbReference type="GO" id="GO:0005524">
    <property type="term" value="F:ATP binding"/>
    <property type="evidence" value="ECO:0007669"/>
    <property type="project" value="UniProtKB-KW"/>
</dbReference>
<dbReference type="InterPro" id="IPR017871">
    <property type="entry name" value="ABC_transporter-like_CS"/>
</dbReference>
<dbReference type="EMBL" id="LAZR01028666">
    <property type="protein sequence ID" value="KKL61904.1"/>
    <property type="molecule type" value="Genomic_DNA"/>
</dbReference>